<dbReference type="InterPro" id="IPR008567">
    <property type="entry name" value="BKACE"/>
</dbReference>
<gene>
    <name evidence="6" type="ORF">PAI11_30810</name>
</gene>
<sequence length="314" mass="33092">MSLNDPVVLTCSISGSLADRAQCPAIPYTPGEYAAEARRIVDEGGVHIHIHARSPDGRPSYEVEDFAAISDAIRSEVGNAAIINFSTGALGVPVEKRIAYLEACRPEVAALNMGSMNYAKYSPRRKEFVFSTVFLNPFAEIVALLEAMRRLGIKPEHECFDVGHVGNLGPLIDMGLLNGPLHADFVMGVTGGIPPTARNLAAMADNLAEVGRALPGDDGAAAHHHWGVIGISRVQWPMVGAALALGGSVRVGLEDNFYLPDGTMASSNGELVEKARTMAVHSGRRLATADEARAALGLPAPGRQAPTDSPAAAR</sequence>
<dbReference type="PATRIC" id="fig|1097667.3.peg.3054"/>
<organism evidence="6 7">
    <name type="scientific">Patulibacter medicamentivorans</name>
    <dbReference type="NCBI Taxonomy" id="1097667"/>
    <lineage>
        <taxon>Bacteria</taxon>
        <taxon>Bacillati</taxon>
        <taxon>Actinomycetota</taxon>
        <taxon>Thermoleophilia</taxon>
        <taxon>Solirubrobacterales</taxon>
        <taxon>Patulibacteraceae</taxon>
        <taxon>Patulibacter</taxon>
    </lineage>
</organism>
<comment type="cofactor">
    <cofactor evidence="1">
        <name>Zn(2+)</name>
        <dbReference type="ChEBI" id="CHEBI:29105"/>
    </cofactor>
</comment>
<evidence type="ECO:0000313" key="6">
    <source>
        <dbReference type="EMBL" id="EHN10062.1"/>
    </source>
</evidence>
<dbReference type="GO" id="GO:0043720">
    <property type="term" value="F:3-keto-5-aminohexanoate cleavage activity"/>
    <property type="evidence" value="ECO:0007669"/>
    <property type="project" value="InterPro"/>
</dbReference>
<evidence type="ECO:0000256" key="5">
    <source>
        <dbReference type="SAM" id="MobiDB-lite"/>
    </source>
</evidence>
<dbReference type="Proteomes" id="UP000005143">
    <property type="component" value="Unassembled WGS sequence"/>
</dbReference>
<keyword evidence="3" id="KW-0479">Metal-binding</keyword>
<dbReference type="OrthoDB" id="9063716at2"/>
<evidence type="ECO:0000313" key="7">
    <source>
        <dbReference type="Proteomes" id="UP000005143"/>
    </source>
</evidence>
<comment type="caution">
    <text evidence="6">The sequence shown here is derived from an EMBL/GenBank/DDBJ whole genome shotgun (WGS) entry which is preliminary data.</text>
</comment>
<feature type="region of interest" description="Disordered" evidence="5">
    <location>
        <begin position="293"/>
        <end position="314"/>
    </location>
</feature>
<dbReference type="InterPro" id="IPR013785">
    <property type="entry name" value="Aldolase_TIM"/>
</dbReference>
<evidence type="ECO:0000256" key="3">
    <source>
        <dbReference type="ARBA" id="ARBA00022723"/>
    </source>
</evidence>
<dbReference type="AlphaFoldDB" id="H0E8C0"/>
<keyword evidence="7" id="KW-1185">Reference proteome</keyword>
<dbReference type="PANTHER" id="PTHR37418">
    <property type="entry name" value="3-KETO-5-AMINOHEXANOATE CLEAVAGE ENZYME-RELATED"/>
    <property type="match status" value="1"/>
</dbReference>
<dbReference type="EMBL" id="AGUD01000242">
    <property type="protein sequence ID" value="EHN10062.1"/>
    <property type="molecule type" value="Genomic_DNA"/>
</dbReference>
<keyword evidence="4" id="KW-0862">Zinc</keyword>
<keyword evidence="2" id="KW-0808">Transferase</keyword>
<reference evidence="6 7" key="1">
    <citation type="journal article" date="2013" name="Biodegradation">
        <title>Quantitative proteomic analysis of ibuprofen-degrading Patulibacter sp. strain I11.</title>
        <authorList>
            <person name="Almeida B."/>
            <person name="Kjeldal H."/>
            <person name="Lolas I."/>
            <person name="Knudsen A.D."/>
            <person name="Carvalho G."/>
            <person name="Nielsen K.L."/>
            <person name="Barreto Crespo M.T."/>
            <person name="Stensballe A."/>
            <person name="Nielsen J.L."/>
        </authorList>
    </citation>
    <scope>NUCLEOTIDE SEQUENCE [LARGE SCALE GENOMIC DNA]</scope>
    <source>
        <strain evidence="6 7">I11</strain>
    </source>
</reference>
<protein>
    <recommendedName>
        <fullName evidence="8">3-keto-5-aminohexanoate cleavage enzyme</fullName>
    </recommendedName>
</protein>
<proteinExistence type="predicted"/>
<dbReference type="Pfam" id="PF05853">
    <property type="entry name" value="BKACE"/>
    <property type="match status" value="1"/>
</dbReference>
<evidence type="ECO:0000256" key="4">
    <source>
        <dbReference type="ARBA" id="ARBA00022833"/>
    </source>
</evidence>
<dbReference type="PANTHER" id="PTHR37418:SF2">
    <property type="entry name" value="3-KETO-5-AMINOHEXANOATE CLEAVAGE ENZYME"/>
    <property type="match status" value="1"/>
</dbReference>
<dbReference type="RefSeq" id="WP_007576792.1">
    <property type="nucleotide sequence ID" value="NZ_AGUD01000242.1"/>
</dbReference>
<name>H0E8C0_9ACTN</name>
<evidence type="ECO:0008006" key="8">
    <source>
        <dbReference type="Google" id="ProtNLM"/>
    </source>
</evidence>
<dbReference type="GO" id="GO:0046872">
    <property type="term" value="F:metal ion binding"/>
    <property type="evidence" value="ECO:0007669"/>
    <property type="project" value="UniProtKB-KW"/>
</dbReference>
<evidence type="ECO:0000256" key="2">
    <source>
        <dbReference type="ARBA" id="ARBA00022679"/>
    </source>
</evidence>
<evidence type="ECO:0000256" key="1">
    <source>
        <dbReference type="ARBA" id="ARBA00001947"/>
    </source>
</evidence>
<dbReference type="Gene3D" id="3.20.20.70">
    <property type="entry name" value="Aldolase class I"/>
    <property type="match status" value="1"/>
</dbReference>
<accession>H0E8C0</accession>